<dbReference type="GO" id="GO:0032259">
    <property type="term" value="P:methylation"/>
    <property type="evidence" value="ECO:0007669"/>
    <property type="project" value="UniProtKB-KW"/>
</dbReference>
<keyword evidence="6" id="KW-1185">Reference proteome</keyword>
<evidence type="ECO:0000313" key="5">
    <source>
        <dbReference type="EMBL" id="OCF32077.1"/>
    </source>
</evidence>
<name>A0A1B9GM08_9TREE</name>
<dbReference type="InterPro" id="IPR046341">
    <property type="entry name" value="SET_dom_sf"/>
</dbReference>
<dbReference type="OrthoDB" id="341421at2759"/>
<feature type="compositionally biased region" description="Low complexity" evidence="4">
    <location>
        <begin position="361"/>
        <end position="380"/>
    </location>
</feature>
<reference evidence="6" key="2">
    <citation type="submission" date="2013-12" db="EMBL/GenBank/DDBJ databases">
        <title>Evolution of pathogenesis and genome organization in the Tremellales.</title>
        <authorList>
            <person name="Cuomo C."/>
            <person name="Litvintseva A."/>
            <person name="Heitman J."/>
            <person name="Chen Y."/>
            <person name="Sun S."/>
            <person name="Springer D."/>
            <person name="Dromer F."/>
            <person name="Young S."/>
            <person name="Zeng Q."/>
            <person name="Chapman S."/>
            <person name="Gujja S."/>
            <person name="Saif S."/>
            <person name="Birren B."/>
        </authorList>
    </citation>
    <scope>NUCLEOTIDE SEQUENCE [LARGE SCALE GENOMIC DNA]</scope>
    <source>
        <strain evidence="6">BCC8398</strain>
    </source>
</reference>
<feature type="compositionally biased region" description="Polar residues" evidence="4">
    <location>
        <begin position="183"/>
        <end position="197"/>
    </location>
</feature>
<evidence type="ECO:0000256" key="4">
    <source>
        <dbReference type="SAM" id="MobiDB-lite"/>
    </source>
</evidence>
<keyword evidence="3" id="KW-0949">S-adenosyl-L-methionine</keyword>
<feature type="region of interest" description="Disordered" evidence="4">
    <location>
        <begin position="183"/>
        <end position="234"/>
    </location>
</feature>
<proteinExistence type="predicted"/>
<sequence length="624" mass="69341">MSEPVSASHQEWTKLERWLEEKHPGYQSNLSLRDVPGLERGLVAHASKSGDTLLHIPASAMLNPLTLIHNTTIPLHLFPQSSSRPRRTTTTTVSARAVSSGNNDEEDKSFTSEAKRRKSNNSPSLKKLDTTQLLTLHLALTRDPHGRHKSPWEGYIGTLPHEFRPWHPLTWLIAPTPSQNASVSKSASLLTPPSTVGTYSTSSPGHTSTSASSKKKSKSANTHPEHENSDGKFEHYNNSRDEWTWWSQLAEVGLSPSTRRKVEDVKKRFEEDYAALSEVLKEVEPFKNQRLAQLLTQGDFIWAWLNVNTRSISIPLGLGEPSERMNHTLVPIMDFINHSSDPKIITPRVRQLPTASRARRFNGGSSSSSTGTANANASANAHSLRKADKHLIPGKIDFRLVCPERGLAEEEEVFFEYGGHPSSTLFAEYGFCEVPKDENEDVRRWLGMRYGEVDVSWLVDELWSSLDEDEAAGKKEVLEAIGCWGGNTLHAQPSPAHPSHSLLMTLRVLHTPRSSPKLPNIARGLISYVSPQVEDRTLETLEGICKRTVRDAKKRVEKIAKLSSYNSLGAISSGGQMKNEEAKDEEAALIATKQGVLGMLSAMCEEEIVIATRVLERIQKGEEM</sequence>
<feature type="compositionally biased region" description="Low complexity" evidence="4">
    <location>
        <begin position="88"/>
        <end position="100"/>
    </location>
</feature>
<dbReference type="SUPFAM" id="SSF82199">
    <property type="entry name" value="SET domain"/>
    <property type="match status" value="2"/>
</dbReference>
<dbReference type="PANTHER" id="PTHR13271:SF47">
    <property type="entry name" value="ACTIN-HISTIDINE N-METHYLTRANSFERASE"/>
    <property type="match status" value="1"/>
</dbReference>
<gene>
    <name evidence="5" type="ORF">I316_06233</name>
</gene>
<feature type="compositionally biased region" description="Basic and acidic residues" evidence="4">
    <location>
        <begin position="223"/>
        <end position="234"/>
    </location>
</feature>
<dbReference type="STRING" id="1296120.A0A1B9GM08"/>
<evidence type="ECO:0000256" key="1">
    <source>
        <dbReference type="ARBA" id="ARBA00022603"/>
    </source>
</evidence>
<feature type="region of interest" description="Disordered" evidence="4">
    <location>
        <begin position="355"/>
        <end position="380"/>
    </location>
</feature>
<keyword evidence="1" id="KW-0489">Methyltransferase</keyword>
<evidence type="ECO:0000256" key="2">
    <source>
        <dbReference type="ARBA" id="ARBA00022679"/>
    </source>
</evidence>
<keyword evidence="2" id="KW-0808">Transferase</keyword>
<dbReference type="Proteomes" id="UP000092666">
    <property type="component" value="Unassembled WGS sequence"/>
</dbReference>
<evidence type="ECO:0000256" key="3">
    <source>
        <dbReference type="ARBA" id="ARBA00022691"/>
    </source>
</evidence>
<organism evidence="5 6">
    <name type="scientific">Kwoniella heveanensis BCC8398</name>
    <dbReference type="NCBI Taxonomy" id="1296120"/>
    <lineage>
        <taxon>Eukaryota</taxon>
        <taxon>Fungi</taxon>
        <taxon>Dikarya</taxon>
        <taxon>Basidiomycota</taxon>
        <taxon>Agaricomycotina</taxon>
        <taxon>Tremellomycetes</taxon>
        <taxon>Tremellales</taxon>
        <taxon>Cryptococcaceae</taxon>
        <taxon>Kwoniella</taxon>
    </lineage>
</organism>
<feature type="region of interest" description="Disordered" evidence="4">
    <location>
        <begin position="77"/>
        <end position="128"/>
    </location>
</feature>
<evidence type="ECO:0008006" key="7">
    <source>
        <dbReference type="Google" id="ProtNLM"/>
    </source>
</evidence>
<dbReference type="AlphaFoldDB" id="A0A1B9GM08"/>
<protein>
    <recommendedName>
        <fullName evidence="7">SET domain-containing protein</fullName>
    </recommendedName>
</protein>
<dbReference type="Gene3D" id="3.90.1410.10">
    <property type="entry name" value="set domain protein methyltransferase, domain 1"/>
    <property type="match status" value="1"/>
</dbReference>
<dbReference type="InterPro" id="IPR050600">
    <property type="entry name" value="SETD3_SETD6_MTase"/>
</dbReference>
<dbReference type="EMBL" id="KV700130">
    <property type="protein sequence ID" value="OCF32077.1"/>
    <property type="molecule type" value="Genomic_DNA"/>
</dbReference>
<dbReference type="GO" id="GO:0016279">
    <property type="term" value="F:protein-lysine N-methyltransferase activity"/>
    <property type="evidence" value="ECO:0007669"/>
    <property type="project" value="TreeGrafter"/>
</dbReference>
<reference evidence="5 6" key="1">
    <citation type="submission" date="2013-07" db="EMBL/GenBank/DDBJ databases">
        <title>The Genome Sequence of Cryptococcus heveanensis BCC8398.</title>
        <authorList>
            <consortium name="The Broad Institute Genome Sequencing Platform"/>
            <person name="Cuomo C."/>
            <person name="Litvintseva A."/>
            <person name="Chen Y."/>
            <person name="Heitman J."/>
            <person name="Sun S."/>
            <person name="Springer D."/>
            <person name="Dromer F."/>
            <person name="Young S.K."/>
            <person name="Zeng Q."/>
            <person name="Gargeya S."/>
            <person name="Fitzgerald M."/>
            <person name="Abouelleil A."/>
            <person name="Alvarado L."/>
            <person name="Berlin A.M."/>
            <person name="Chapman S.B."/>
            <person name="Dewar J."/>
            <person name="Goldberg J."/>
            <person name="Griggs A."/>
            <person name="Gujja S."/>
            <person name="Hansen M."/>
            <person name="Howarth C."/>
            <person name="Imamovic A."/>
            <person name="Larimer J."/>
            <person name="McCowan C."/>
            <person name="Murphy C."/>
            <person name="Pearson M."/>
            <person name="Priest M."/>
            <person name="Roberts A."/>
            <person name="Saif S."/>
            <person name="Shea T."/>
            <person name="Sykes S."/>
            <person name="Wortman J."/>
            <person name="Nusbaum C."/>
            <person name="Birren B."/>
        </authorList>
    </citation>
    <scope>NUCLEOTIDE SEQUENCE [LARGE SCALE GENOMIC DNA]</scope>
    <source>
        <strain evidence="5 6">BCC8398</strain>
    </source>
</reference>
<evidence type="ECO:0000313" key="6">
    <source>
        <dbReference type="Proteomes" id="UP000092666"/>
    </source>
</evidence>
<accession>A0A1B9GM08</accession>
<dbReference type="PANTHER" id="PTHR13271">
    <property type="entry name" value="UNCHARACTERIZED PUTATIVE METHYLTRANSFERASE"/>
    <property type="match status" value="1"/>
</dbReference>
<feature type="compositionally biased region" description="Low complexity" evidence="4">
    <location>
        <begin position="198"/>
        <end position="212"/>
    </location>
</feature>